<evidence type="ECO:0000313" key="3">
    <source>
        <dbReference type="EMBL" id="CAF5181128.1"/>
    </source>
</evidence>
<evidence type="ECO:0000256" key="1">
    <source>
        <dbReference type="SAM" id="MobiDB-lite"/>
    </source>
</evidence>
<dbReference type="Proteomes" id="UP000681720">
    <property type="component" value="Unassembled WGS sequence"/>
</dbReference>
<gene>
    <name evidence="3" type="ORF">BYL167_LOCUS78975</name>
    <name evidence="2" type="ORF">GIL414_LOCUS23901</name>
</gene>
<organism evidence="3 4">
    <name type="scientific">Rotaria magnacalcarata</name>
    <dbReference type="NCBI Taxonomy" id="392030"/>
    <lineage>
        <taxon>Eukaryota</taxon>
        <taxon>Metazoa</taxon>
        <taxon>Spiralia</taxon>
        <taxon>Gnathifera</taxon>
        <taxon>Rotifera</taxon>
        <taxon>Eurotatoria</taxon>
        <taxon>Bdelloidea</taxon>
        <taxon>Philodinida</taxon>
        <taxon>Philodinidae</taxon>
        <taxon>Rotaria</taxon>
    </lineage>
</organism>
<dbReference type="EMBL" id="CAJOBJ010027989">
    <property type="protein sequence ID" value="CAF4256116.1"/>
    <property type="molecule type" value="Genomic_DNA"/>
</dbReference>
<feature type="compositionally biased region" description="Basic and acidic residues" evidence="1">
    <location>
        <begin position="34"/>
        <end position="48"/>
    </location>
</feature>
<name>A0A8S3HE00_9BILA</name>
<feature type="non-terminal residue" evidence="3">
    <location>
        <position position="62"/>
    </location>
</feature>
<feature type="region of interest" description="Disordered" evidence="1">
    <location>
        <begin position="1"/>
        <end position="62"/>
    </location>
</feature>
<dbReference type="AlphaFoldDB" id="A0A8S3HE00"/>
<feature type="compositionally biased region" description="Polar residues" evidence="1">
    <location>
        <begin position="18"/>
        <end position="31"/>
    </location>
</feature>
<evidence type="ECO:0000313" key="2">
    <source>
        <dbReference type="EMBL" id="CAF4256116.1"/>
    </source>
</evidence>
<protein>
    <submittedName>
        <fullName evidence="3">Uncharacterized protein</fullName>
    </submittedName>
</protein>
<evidence type="ECO:0000313" key="4">
    <source>
        <dbReference type="Proteomes" id="UP000681967"/>
    </source>
</evidence>
<reference evidence="3" key="1">
    <citation type="submission" date="2021-02" db="EMBL/GenBank/DDBJ databases">
        <authorList>
            <person name="Nowell W R."/>
        </authorList>
    </citation>
    <scope>NUCLEOTIDE SEQUENCE</scope>
</reference>
<proteinExistence type="predicted"/>
<dbReference type="Proteomes" id="UP000681967">
    <property type="component" value="Unassembled WGS sequence"/>
</dbReference>
<accession>A0A8S3HE00</accession>
<dbReference type="EMBL" id="CAJOBH010291000">
    <property type="protein sequence ID" value="CAF5181128.1"/>
    <property type="molecule type" value="Genomic_DNA"/>
</dbReference>
<sequence length="62" mass="7063">MNKSDDNERLEEEELSSVGQEETNNQTVQQSNDDESKLQHDLANELKHTLKIPITDELPNIG</sequence>
<comment type="caution">
    <text evidence="3">The sequence shown here is derived from an EMBL/GenBank/DDBJ whole genome shotgun (WGS) entry which is preliminary data.</text>
</comment>